<sequence length="197" mass="22444">MEVAGRRTKETRKEKPKGDDRQVERRRKFISKEMWDDAPDVSGSLRERFLGLGLPRAFTPLTLLTHLPYCTRPMATLEYTLCFLPPFTDQTKKGRCARLPMPLQPANTWSRSFTFNRHAIKLSPQPLPVSSNQRDANEIIKLVSVGVRFHRDLRLGIQEELLAQWKRAEGEVGNAMRNAFDMNGPADTVIIVIAALT</sequence>
<protein>
    <submittedName>
        <fullName evidence="2">Uncharacterized protein</fullName>
    </submittedName>
</protein>
<keyword evidence="3" id="KW-1185">Reference proteome</keyword>
<dbReference type="Proteomes" id="UP000000311">
    <property type="component" value="Unassembled WGS sequence"/>
</dbReference>
<accession>E2B1B1</accession>
<proteinExistence type="predicted"/>
<evidence type="ECO:0000313" key="2">
    <source>
        <dbReference type="EMBL" id="EFN60511.1"/>
    </source>
</evidence>
<gene>
    <name evidence="2" type="ORF">EAG_12470</name>
</gene>
<feature type="region of interest" description="Disordered" evidence="1">
    <location>
        <begin position="1"/>
        <end position="25"/>
    </location>
</feature>
<dbReference type="AlphaFoldDB" id="E2B1B1"/>
<evidence type="ECO:0000256" key="1">
    <source>
        <dbReference type="SAM" id="MobiDB-lite"/>
    </source>
</evidence>
<name>E2B1B1_CAMFO</name>
<dbReference type="InParanoid" id="E2B1B1"/>
<dbReference type="EMBL" id="GL444841">
    <property type="protein sequence ID" value="EFN60511.1"/>
    <property type="molecule type" value="Genomic_DNA"/>
</dbReference>
<reference evidence="2 3" key="1">
    <citation type="journal article" date="2010" name="Science">
        <title>Genomic comparison of the ants Camponotus floridanus and Harpegnathos saltator.</title>
        <authorList>
            <person name="Bonasio R."/>
            <person name="Zhang G."/>
            <person name="Ye C."/>
            <person name="Mutti N.S."/>
            <person name="Fang X."/>
            <person name="Qin N."/>
            <person name="Donahue G."/>
            <person name="Yang P."/>
            <person name="Li Q."/>
            <person name="Li C."/>
            <person name="Zhang P."/>
            <person name="Huang Z."/>
            <person name="Berger S.L."/>
            <person name="Reinberg D."/>
            <person name="Wang J."/>
            <person name="Liebig J."/>
        </authorList>
    </citation>
    <scope>NUCLEOTIDE SEQUENCE [LARGE SCALE GENOMIC DNA]</scope>
    <source>
        <strain evidence="3">C129</strain>
    </source>
</reference>
<feature type="compositionally biased region" description="Basic and acidic residues" evidence="1">
    <location>
        <begin position="1"/>
        <end position="23"/>
    </location>
</feature>
<organism evidence="3">
    <name type="scientific">Camponotus floridanus</name>
    <name type="common">Florida carpenter ant</name>
    <dbReference type="NCBI Taxonomy" id="104421"/>
    <lineage>
        <taxon>Eukaryota</taxon>
        <taxon>Metazoa</taxon>
        <taxon>Ecdysozoa</taxon>
        <taxon>Arthropoda</taxon>
        <taxon>Hexapoda</taxon>
        <taxon>Insecta</taxon>
        <taxon>Pterygota</taxon>
        <taxon>Neoptera</taxon>
        <taxon>Endopterygota</taxon>
        <taxon>Hymenoptera</taxon>
        <taxon>Apocrita</taxon>
        <taxon>Aculeata</taxon>
        <taxon>Formicoidea</taxon>
        <taxon>Formicidae</taxon>
        <taxon>Formicinae</taxon>
        <taxon>Camponotus</taxon>
    </lineage>
</organism>
<evidence type="ECO:0000313" key="3">
    <source>
        <dbReference type="Proteomes" id="UP000000311"/>
    </source>
</evidence>